<dbReference type="Gene3D" id="3.60.40.10">
    <property type="entry name" value="PPM-type phosphatase domain"/>
    <property type="match status" value="1"/>
</dbReference>
<name>A0A2G1W850_9BACT</name>
<proteinExistence type="predicted"/>
<dbReference type="OrthoDB" id="260493at2"/>
<keyword evidence="3" id="KW-1185">Reference proteome</keyword>
<feature type="domain" description="PPM-type phosphatase" evidence="1">
    <location>
        <begin position="1"/>
        <end position="199"/>
    </location>
</feature>
<evidence type="ECO:0000313" key="2">
    <source>
        <dbReference type="EMBL" id="PHQ35191.1"/>
    </source>
</evidence>
<gene>
    <name evidence="2" type="ORF">CEE69_12330</name>
</gene>
<evidence type="ECO:0000259" key="1">
    <source>
        <dbReference type="SMART" id="SM00332"/>
    </source>
</evidence>
<organism evidence="2 3">
    <name type="scientific">Rhodopirellula bahusiensis</name>
    <dbReference type="NCBI Taxonomy" id="2014065"/>
    <lineage>
        <taxon>Bacteria</taxon>
        <taxon>Pseudomonadati</taxon>
        <taxon>Planctomycetota</taxon>
        <taxon>Planctomycetia</taxon>
        <taxon>Pirellulales</taxon>
        <taxon>Pirellulaceae</taxon>
        <taxon>Rhodopirellula</taxon>
    </lineage>
</organism>
<protein>
    <submittedName>
        <fullName evidence="2">Serine/threonine protein phosphatase</fullName>
    </submittedName>
</protein>
<sequence length="212" mass="22981">MSSFETAQVVHAYRERCEDRIEITTDGDRTVIVVADGAGGTGGGHFAAETVLRETRSSLASIDGSTGWSDFLSQLDFEITCGETTAVIVDLRPDRIIGASVGDSCAWIIDGSSITDLTRNQCRKPLLGSQAAKPAPFWHGSLDGTLLVGSDGFFDYAKRDQITTLIGRTDLFSLPRACVDLVRLPSGDLWDDTAVVACRVRYAQSPRKRYSI</sequence>
<dbReference type="Proteomes" id="UP000225740">
    <property type="component" value="Unassembled WGS sequence"/>
</dbReference>
<dbReference type="EMBL" id="NIZW01000008">
    <property type="protein sequence ID" value="PHQ35191.1"/>
    <property type="molecule type" value="Genomic_DNA"/>
</dbReference>
<dbReference type="AlphaFoldDB" id="A0A2G1W850"/>
<dbReference type="RefSeq" id="WP_099260954.1">
    <property type="nucleotide sequence ID" value="NZ_NIZW01000008.1"/>
</dbReference>
<dbReference type="GeneID" id="90608916"/>
<comment type="caution">
    <text evidence="2">The sequence shown here is derived from an EMBL/GenBank/DDBJ whole genome shotgun (WGS) entry which is preliminary data.</text>
</comment>
<dbReference type="InterPro" id="IPR036457">
    <property type="entry name" value="PPM-type-like_dom_sf"/>
</dbReference>
<dbReference type="SMART" id="SM00332">
    <property type="entry name" value="PP2Cc"/>
    <property type="match status" value="1"/>
</dbReference>
<reference evidence="2 3" key="1">
    <citation type="submission" date="2017-06" db="EMBL/GenBank/DDBJ databases">
        <title>Description of Rhodopirellula bahusiensis sp. nov.</title>
        <authorList>
            <person name="Kizina J."/>
            <person name="Harder J."/>
        </authorList>
    </citation>
    <scope>NUCLEOTIDE SEQUENCE [LARGE SCALE GENOMIC DNA]</scope>
    <source>
        <strain evidence="2 3">SWK21</strain>
    </source>
</reference>
<dbReference type="InterPro" id="IPR001932">
    <property type="entry name" value="PPM-type_phosphatase-like_dom"/>
</dbReference>
<dbReference type="SUPFAM" id="SSF81606">
    <property type="entry name" value="PP2C-like"/>
    <property type="match status" value="1"/>
</dbReference>
<accession>A0A2G1W850</accession>
<evidence type="ECO:0000313" key="3">
    <source>
        <dbReference type="Proteomes" id="UP000225740"/>
    </source>
</evidence>